<sequence>MRSMVAARVAVVDPVAVMGGEDPVAAVVVDRAAAGAEEAPVVEVQAAQMAAGVATVAAGIVAVAGIAGDMAMVGVVRIPIMVIPDMVTAIPVIMPILMGDGAGVVGAAGGSTRVLSRWCLSGASPRQV</sequence>
<gene>
    <name evidence="1" type="ORF">GHA01_23460</name>
</gene>
<dbReference type="Proteomes" id="UP000319478">
    <property type="component" value="Unassembled WGS sequence"/>
</dbReference>
<evidence type="ECO:0000313" key="2">
    <source>
        <dbReference type="Proteomes" id="UP000319478"/>
    </source>
</evidence>
<evidence type="ECO:0000313" key="1">
    <source>
        <dbReference type="EMBL" id="GEC64497.1"/>
    </source>
</evidence>
<comment type="caution">
    <text evidence="1">The sequence shown here is derived from an EMBL/GenBank/DDBJ whole genome shotgun (WGS) entry which is preliminary data.</text>
</comment>
<accession>A0ABQ0SH84</accession>
<organism evidence="1 2">
    <name type="scientific">Novacetimonas hansenii</name>
    <name type="common">Komagataeibacter hansenii</name>
    <dbReference type="NCBI Taxonomy" id="436"/>
    <lineage>
        <taxon>Bacteria</taxon>
        <taxon>Pseudomonadati</taxon>
        <taxon>Pseudomonadota</taxon>
        <taxon>Alphaproteobacteria</taxon>
        <taxon>Acetobacterales</taxon>
        <taxon>Acetobacteraceae</taxon>
        <taxon>Novacetimonas</taxon>
    </lineage>
</organism>
<reference evidence="1 2" key="1">
    <citation type="submission" date="2019-06" db="EMBL/GenBank/DDBJ databases">
        <title>Whole genome shotgun sequence of Komagataeibacter hansenii NBRC 14820.</title>
        <authorList>
            <person name="Hosoyama A."/>
            <person name="Uohara A."/>
            <person name="Ohji S."/>
            <person name="Ichikawa N."/>
        </authorList>
    </citation>
    <scope>NUCLEOTIDE SEQUENCE [LARGE SCALE GENOMIC DNA]</scope>
    <source>
        <strain evidence="1 2">NBRC 14820</strain>
    </source>
</reference>
<name>A0ABQ0SH84_NOVHA</name>
<keyword evidence="2" id="KW-1185">Reference proteome</keyword>
<proteinExistence type="predicted"/>
<protein>
    <submittedName>
        <fullName evidence="1">Uncharacterized protein</fullName>
    </submittedName>
</protein>
<dbReference type="EMBL" id="BJNN01000122">
    <property type="protein sequence ID" value="GEC64497.1"/>
    <property type="molecule type" value="Genomic_DNA"/>
</dbReference>